<gene>
    <name evidence="1" type="ORF">SRB5_04570</name>
</gene>
<sequence>MSELRRLPWKDDGRTAYATMGDGIVNTMADVYELEILVGASRDAERAEDLARLADTSKAELRIAVTYLAHALRDAVDVATMRGERLAAPASARPGVLTVADNPDIIGPVILEKPAADDGGR</sequence>
<name>A0A7K0CA73_9ACTN</name>
<organism evidence="1 2">
    <name type="scientific">Streptomyces smaragdinus</name>
    <dbReference type="NCBI Taxonomy" id="2585196"/>
    <lineage>
        <taxon>Bacteria</taxon>
        <taxon>Bacillati</taxon>
        <taxon>Actinomycetota</taxon>
        <taxon>Actinomycetes</taxon>
        <taxon>Kitasatosporales</taxon>
        <taxon>Streptomycetaceae</taxon>
        <taxon>Streptomyces</taxon>
    </lineage>
</organism>
<proteinExistence type="predicted"/>
<comment type="caution">
    <text evidence="1">The sequence shown here is derived from an EMBL/GenBank/DDBJ whole genome shotgun (WGS) entry which is preliminary data.</text>
</comment>
<dbReference type="Proteomes" id="UP000466345">
    <property type="component" value="Unassembled WGS sequence"/>
</dbReference>
<dbReference type="EMBL" id="WEGJ01000001">
    <property type="protein sequence ID" value="MQY10350.1"/>
    <property type="molecule type" value="Genomic_DNA"/>
</dbReference>
<reference evidence="1 2" key="1">
    <citation type="submission" date="2019-10" db="EMBL/GenBank/DDBJ databases">
        <title>Streptomyces smaragdinus sp. nov. and Streptomyces fabii sp. nov., isolated from the gut of fungus growing-termite Macrotermes natalensis.</title>
        <authorList>
            <person name="Schwitalla J."/>
            <person name="Benndorf R."/>
            <person name="Martin K."/>
            <person name="De Beer W."/>
            <person name="Kaster A.-K."/>
            <person name="Vollmers J."/>
            <person name="Poulsen M."/>
            <person name="Beemelmanns C."/>
        </authorList>
    </citation>
    <scope>NUCLEOTIDE SEQUENCE [LARGE SCALE GENOMIC DNA]</scope>
    <source>
        <strain evidence="1 2">RB5</strain>
    </source>
</reference>
<accession>A0A7K0CA73</accession>
<protein>
    <submittedName>
        <fullName evidence="1">Uncharacterized protein</fullName>
    </submittedName>
</protein>
<evidence type="ECO:0000313" key="2">
    <source>
        <dbReference type="Proteomes" id="UP000466345"/>
    </source>
</evidence>
<evidence type="ECO:0000313" key="1">
    <source>
        <dbReference type="EMBL" id="MQY10350.1"/>
    </source>
</evidence>
<dbReference type="AlphaFoldDB" id="A0A7K0CA73"/>
<keyword evidence="2" id="KW-1185">Reference proteome</keyword>
<dbReference type="OrthoDB" id="4320909at2"/>
<dbReference type="RefSeq" id="WP_153449656.1">
    <property type="nucleotide sequence ID" value="NZ_WEGJ01000001.1"/>
</dbReference>